<evidence type="ECO:0000313" key="2">
    <source>
        <dbReference type="EMBL" id="OHU96637.1"/>
    </source>
</evidence>
<dbReference type="Proteomes" id="UP000180253">
    <property type="component" value="Unassembled WGS sequence"/>
</dbReference>
<evidence type="ECO:0000256" key="1">
    <source>
        <dbReference type="SAM" id="SignalP"/>
    </source>
</evidence>
<dbReference type="STRING" id="327939.BIW53_04720"/>
<proteinExistence type="predicted"/>
<feature type="signal peptide" evidence="1">
    <location>
        <begin position="1"/>
        <end position="23"/>
    </location>
</feature>
<dbReference type="RefSeq" id="WP_070990698.1">
    <property type="nucleotide sequence ID" value="NZ_CBCSHD010000001.1"/>
</dbReference>
<feature type="chain" id="PRO_5010269402" description="DUF3718 domain-containing protein" evidence="1">
    <location>
        <begin position="24"/>
        <end position="119"/>
    </location>
</feature>
<dbReference type="InterPro" id="IPR022193">
    <property type="entry name" value="DUF3718"/>
</dbReference>
<gene>
    <name evidence="2" type="ORF">BIW53_04720</name>
</gene>
<name>A0A1S1N668_9GAMM</name>
<keyword evidence="1" id="KW-0732">Signal</keyword>
<reference evidence="2 3" key="1">
    <citation type="submission" date="2016-10" db="EMBL/GenBank/DDBJ databases">
        <title>Pseudoalteromonas amylolytica sp. nov., isolated from the surface seawater.</title>
        <authorList>
            <person name="Wu Y.-H."/>
            <person name="Cheng H."/>
            <person name="Jin X.-B."/>
            <person name="Wang C.-S."/>
            <person name="Xu X.-W."/>
        </authorList>
    </citation>
    <scope>NUCLEOTIDE SEQUENCE [LARGE SCALE GENOMIC DNA]</scope>
    <source>
        <strain evidence="2 3">JCM 12483</strain>
    </source>
</reference>
<dbReference type="OrthoDB" id="6314972at2"/>
<evidence type="ECO:0000313" key="3">
    <source>
        <dbReference type="Proteomes" id="UP000180253"/>
    </source>
</evidence>
<dbReference type="AlphaFoldDB" id="A0A1S1N668"/>
<evidence type="ECO:0008006" key="4">
    <source>
        <dbReference type="Google" id="ProtNLM"/>
    </source>
</evidence>
<keyword evidence="3" id="KW-1185">Reference proteome</keyword>
<organism evidence="2 3">
    <name type="scientific">Pseudoalteromonas byunsanensis</name>
    <dbReference type="NCBI Taxonomy" id="327939"/>
    <lineage>
        <taxon>Bacteria</taxon>
        <taxon>Pseudomonadati</taxon>
        <taxon>Pseudomonadota</taxon>
        <taxon>Gammaproteobacteria</taxon>
        <taxon>Alteromonadales</taxon>
        <taxon>Pseudoalteromonadaceae</taxon>
        <taxon>Pseudoalteromonas</taxon>
    </lineage>
</organism>
<dbReference type="EMBL" id="MNAN01000026">
    <property type="protein sequence ID" value="OHU96637.1"/>
    <property type="molecule type" value="Genomic_DNA"/>
</dbReference>
<sequence>MNKLATLCSTALLSTVLVTTVQAKQFVAADDSLATDLCMAIASNHTLSLRKTMDEHHVSVRVMQNKLTCNGLSTTKFTSKHELSNTAKLLHLDLTTHTEIHDLSAKAQHADVLVVSGSK</sequence>
<comment type="caution">
    <text evidence="2">The sequence shown here is derived from an EMBL/GenBank/DDBJ whole genome shotgun (WGS) entry which is preliminary data.</text>
</comment>
<protein>
    <recommendedName>
        <fullName evidence="4">DUF3718 domain-containing protein</fullName>
    </recommendedName>
</protein>
<accession>A0A1S1N668</accession>
<dbReference type="Pfam" id="PF12514">
    <property type="entry name" value="DUF3718"/>
    <property type="match status" value="1"/>
</dbReference>